<feature type="region of interest" description="Disordered" evidence="1">
    <location>
        <begin position="462"/>
        <end position="511"/>
    </location>
</feature>
<dbReference type="Pfam" id="PF14846">
    <property type="entry name" value="DUF4485"/>
    <property type="match status" value="1"/>
</dbReference>
<gene>
    <name evidence="3" type="ORF">DIABBA_LOCUS13715</name>
</gene>
<feature type="region of interest" description="Disordered" evidence="1">
    <location>
        <begin position="935"/>
        <end position="1092"/>
    </location>
</feature>
<feature type="region of interest" description="Disordered" evidence="1">
    <location>
        <begin position="558"/>
        <end position="586"/>
    </location>
</feature>
<feature type="region of interest" description="Disordered" evidence="1">
    <location>
        <begin position="875"/>
        <end position="913"/>
    </location>
</feature>
<feature type="compositionally biased region" description="Polar residues" evidence="1">
    <location>
        <begin position="664"/>
        <end position="684"/>
    </location>
</feature>
<feature type="compositionally biased region" description="Polar residues" evidence="1">
    <location>
        <begin position="770"/>
        <end position="786"/>
    </location>
</feature>
<sequence length="1092" mass="123194">MENINELEFYSKFARPLIFALPDAKDRVLAAAWVKKIKLDEHAGEKLKTDYIKLLLFALQRKKLVGIFTDDPTNYEVLEEFPGEYDLNAMAEDLIIAEQKERRANIRRQLQGQIGDFPPYTTDISSDLREYVAAQDIPGFGVHCYYAISKDPITSWQKADKGIFPKMAKSAVDTSSPLPMGTHGKSAGVCVTCPGPEGDPCKPLEPTPDKKKKRKIKMKLGDTPPVKPLATKIPPQEERKPPTWSSTLMEVLDAPRPTAATGAIPKLRSEKGAQQRYEPLAFMDSDLEEEYNEIERAMRDFERGEIIEERKKRRKACLFDDDDEDDHEDAGRKAKVEYDFEKFFDLSETEYEQELKEDSLLVKYFKDTIHTRTMQKEIERVTENAQGVLPAQAGIPLTTPKPSVSPKRLKSPHLYTTEPPLPKETSKQSDTSKQKCSFECSGRDGEMDKLFQEALALSDLIEDELEPDYSDIKTDTSTKEDISREQQKDKSLPEPQVPQPQPMHPIARGSPAAQKVFADVVPSLMETLQPRKIPETPQAEKIIDQDIDVSGLPADTSLGKTCYDRKQPIRQVPESTYSTPQYTMRPLSRVEREKEYIDYLFRNDRKTAEMLKRVANVVSDIEQDEPEPDIFPATPPFPDISAVQAIADETFSDLVPTSPPASPTVCTDQPPQHELSQIQKTAIPTSRIPKAGGSRIPTQSRLKKPSTKTQIPTKSTASKPCPSASTASSIQEQYSQRTGIAQQQFSPREQQKSVPSPQRLPATLAPQRSPDASQQPQFSPREIQQTPQRLPPPPLPPQRSPDASKQPQFSPREIQQTPQRLPPPPLTPQRPSRQPTPPRPFPDDERMFDFAKGYIPPTYHTPPGIEQEMAPQFFSPERTPPQQLRSYSPQQAMEEPSKFYQTPVRTRREEKRLHTTVRRRLDETNVDEFIADVMARHPDLPPSDFSPPTRTSAPRPAEISGWQSPERALPKTPHARMLDATQPPQFYSPPEMQNQYITSTSPPPDVSRISPSTGMSTTQPPQFYSPPEMHNQYITSTSPPPDFIGRSTSTGMSHEDTYRDSRGTPTRTRPQAGSPSPRICPSSQNKHDSRNF</sequence>
<feature type="compositionally biased region" description="Polar residues" evidence="1">
    <location>
        <begin position="880"/>
        <end position="891"/>
    </location>
</feature>
<feature type="compositionally biased region" description="Polar residues" evidence="1">
    <location>
        <begin position="707"/>
        <end position="756"/>
    </location>
</feature>
<evidence type="ECO:0000259" key="2">
    <source>
        <dbReference type="Pfam" id="PF14846"/>
    </source>
</evidence>
<feature type="compositionally biased region" description="Pro residues" evidence="1">
    <location>
        <begin position="789"/>
        <end position="799"/>
    </location>
</feature>
<feature type="compositionally biased region" description="Polar residues" evidence="1">
    <location>
        <begin position="1009"/>
        <end position="1022"/>
    </location>
</feature>
<feature type="domain" description="DUF4485" evidence="2">
    <location>
        <begin position="6"/>
        <end position="74"/>
    </location>
</feature>
<reference evidence="3" key="1">
    <citation type="submission" date="2022-01" db="EMBL/GenBank/DDBJ databases">
        <authorList>
            <person name="King R."/>
        </authorList>
    </citation>
    <scope>NUCLEOTIDE SEQUENCE</scope>
</reference>
<feature type="compositionally biased region" description="Basic and acidic residues" evidence="1">
    <location>
        <begin position="1053"/>
        <end position="1062"/>
    </location>
</feature>
<proteinExistence type="predicted"/>
<keyword evidence="4" id="KW-1185">Reference proteome</keyword>
<feature type="compositionally biased region" description="Pro residues" evidence="1">
    <location>
        <begin position="820"/>
        <end position="840"/>
    </location>
</feature>
<dbReference type="EMBL" id="OU898284">
    <property type="protein sequence ID" value="CAG9841125.1"/>
    <property type="molecule type" value="Genomic_DNA"/>
</dbReference>
<feature type="compositionally biased region" description="Basic and acidic residues" evidence="1">
    <location>
        <begin position="470"/>
        <end position="492"/>
    </location>
</feature>
<dbReference type="OrthoDB" id="78101at2759"/>
<feature type="region of interest" description="Disordered" evidence="1">
    <location>
        <begin position="220"/>
        <end position="243"/>
    </location>
</feature>
<feature type="compositionally biased region" description="Polar residues" evidence="1">
    <location>
        <begin position="573"/>
        <end position="582"/>
    </location>
</feature>
<organism evidence="3 4">
    <name type="scientific">Diabrotica balteata</name>
    <name type="common">Banded cucumber beetle</name>
    <dbReference type="NCBI Taxonomy" id="107213"/>
    <lineage>
        <taxon>Eukaryota</taxon>
        <taxon>Metazoa</taxon>
        <taxon>Ecdysozoa</taxon>
        <taxon>Arthropoda</taxon>
        <taxon>Hexapoda</taxon>
        <taxon>Insecta</taxon>
        <taxon>Pterygota</taxon>
        <taxon>Neoptera</taxon>
        <taxon>Endopterygota</taxon>
        <taxon>Coleoptera</taxon>
        <taxon>Polyphaga</taxon>
        <taxon>Cucujiformia</taxon>
        <taxon>Chrysomeloidea</taxon>
        <taxon>Chrysomelidae</taxon>
        <taxon>Galerucinae</taxon>
        <taxon>Diabroticina</taxon>
        <taxon>Diabroticites</taxon>
        <taxon>Diabrotica</taxon>
    </lineage>
</organism>
<dbReference type="AlphaFoldDB" id="A0A9N9XIV8"/>
<feature type="compositionally biased region" description="Basic and acidic residues" evidence="1">
    <location>
        <begin position="424"/>
        <end position="433"/>
    </location>
</feature>
<dbReference type="InterPro" id="IPR027831">
    <property type="entry name" value="DUF4485"/>
</dbReference>
<feature type="region of interest" description="Disordered" evidence="1">
    <location>
        <begin position="391"/>
        <end position="443"/>
    </location>
</feature>
<evidence type="ECO:0000313" key="4">
    <source>
        <dbReference type="Proteomes" id="UP001153709"/>
    </source>
</evidence>
<dbReference type="Proteomes" id="UP001153709">
    <property type="component" value="Chromosome 9"/>
</dbReference>
<protein>
    <recommendedName>
        <fullName evidence="2">DUF4485 domain-containing protein</fullName>
    </recommendedName>
</protein>
<name>A0A9N9XIV8_DIABA</name>
<feature type="region of interest" description="Disordered" evidence="1">
    <location>
        <begin position="653"/>
        <end position="848"/>
    </location>
</feature>
<accession>A0A9N9XIV8</accession>
<feature type="compositionally biased region" description="Polar residues" evidence="1">
    <location>
        <begin position="1063"/>
        <end position="1074"/>
    </location>
</feature>
<feature type="compositionally biased region" description="Polar residues" evidence="1">
    <location>
        <begin position="991"/>
        <end position="1000"/>
    </location>
</feature>
<evidence type="ECO:0000313" key="3">
    <source>
        <dbReference type="EMBL" id="CAG9841125.1"/>
    </source>
</evidence>
<evidence type="ECO:0000256" key="1">
    <source>
        <dbReference type="SAM" id="MobiDB-lite"/>
    </source>
</evidence>